<dbReference type="SUPFAM" id="SSF52540">
    <property type="entry name" value="P-loop containing nucleoside triphosphate hydrolases"/>
    <property type="match status" value="1"/>
</dbReference>
<dbReference type="Gene3D" id="1.10.860.10">
    <property type="entry name" value="DNAb Helicase, Chain A"/>
    <property type="match status" value="1"/>
</dbReference>
<keyword evidence="3 12" id="KW-0235">DNA replication</keyword>
<dbReference type="Pfam" id="PF03796">
    <property type="entry name" value="DnaB_C"/>
    <property type="match status" value="1"/>
</dbReference>
<dbReference type="PROSITE" id="PS51199">
    <property type="entry name" value="SF4_HELICASE"/>
    <property type="match status" value="1"/>
</dbReference>
<dbReference type="GO" id="GO:0016887">
    <property type="term" value="F:ATP hydrolysis activity"/>
    <property type="evidence" value="ECO:0007669"/>
    <property type="project" value="RHEA"/>
</dbReference>
<evidence type="ECO:0000256" key="8">
    <source>
        <dbReference type="ARBA" id="ARBA00023125"/>
    </source>
</evidence>
<comment type="catalytic activity">
    <reaction evidence="10 12">
        <text>ATP + H2O = ADP + phosphate + H(+)</text>
        <dbReference type="Rhea" id="RHEA:13065"/>
        <dbReference type="ChEBI" id="CHEBI:15377"/>
        <dbReference type="ChEBI" id="CHEBI:15378"/>
        <dbReference type="ChEBI" id="CHEBI:30616"/>
        <dbReference type="ChEBI" id="CHEBI:43474"/>
        <dbReference type="ChEBI" id="CHEBI:456216"/>
        <dbReference type="EC" id="5.6.2.3"/>
    </reaction>
</comment>
<dbReference type="CDD" id="cd00984">
    <property type="entry name" value="DnaB_C"/>
    <property type="match status" value="1"/>
</dbReference>
<dbReference type="Gene3D" id="3.40.50.300">
    <property type="entry name" value="P-loop containing nucleotide triphosphate hydrolases"/>
    <property type="match status" value="1"/>
</dbReference>
<evidence type="ECO:0000313" key="14">
    <source>
        <dbReference type="EMBL" id="SHE47378.1"/>
    </source>
</evidence>
<keyword evidence="15" id="KW-1185">Reference proteome</keyword>
<evidence type="ECO:0000256" key="12">
    <source>
        <dbReference type="RuleBase" id="RU362085"/>
    </source>
</evidence>
<organism evidence="14 15">
    <name type="scientific">Marinitoga hydrogenitolerans (strain DSM 16785 / JCM 12826 / AT1271)</name>
    <dbReference type="NCBI Taxonomy" id="1122195"/>
    <lineage>
        <taxon>Bacteria</taxon>
        <taxon>Thermotogati</taxon>
        <taxon>Thermotogota</taxon>
        <taxon>Thermotogae</taxon>
        <taxon>Petrotogales</taxon>
        <taxon>Petrotogaceae</taxon>
        <taxon>Marinitoga</taxon>
    </lineage>
</organism>
<dbReference type="NCBIfam" id="TIGR00665">
    <property type="entry name" value="DnaB"/>
    <property type="match status" value="1"/>
</dbReference>
<evidence type="ECO:0000256" key="5">
    <source>
        <dbReference type="ARBA" id="ARBA00022801"/>
    </source>
</evidence>
<keyword evidence="5 12" id="KW-0378">Hydrolase</keyword>
<feature type="domain" description="SF4 helicase" evidence="13">
    <location>
        <begin position="179"/>
        <end position="467"/>
    </location>
</feature>
<evidence type="ECO:0000256" key="1">
    <source>
        <dbReference type="ARBA" id="ARBA00008428"/>
    </source>
</evidence>
<dbReference type="GO" id="GO:0005829">
    <property type="term" value="C:cytosol"/>
    <property type="evidence" value="ECO:0007669"/>
    <property type="project" value="TreeGrafter"/>
</dbReference>
<dbReference type="EMBL" id="FQUI01000005">
    <property type="protein sequence ID" value="SHE47378.1"/>
    <property type="molecule type" value="Genomic_DNA"/>
</dbReference>
<dbReference type="InterPro" id="IPR007692">
    <property type="entry name" value="DNA_helicase_DnaB"/>
</dbReference>
<evidence type="ECO:0000256" key="2">
    <source>
        <dbReference type="ARBA" id="ARBA00022515"/>
    </source>
</evidence>
<name>A0A1M4TSI5_MARH1</name>
<dbReference type="GO" id="GO:0006269">
    <property type="term" value="P:DNA replication, synthesis of primer"/>
    <property type="evidence" value="ECO:0007669"/>
    <property type="project" value="UniProtKB-UniRule"/>
</dbReference>
<evidence type="ECO:0000256" key="6">
    <source>
        <dbReference type="ARBA" id="ARBA00022806"/>
    </source>
</evidence>
<dbReference type="PANTHER" id="PTHR30153">
    <property type="entry name" value="REPLICATIVE DNA HELICASE DNAB"/>
    <property type="match status" value="1"/>
</dbReference>
<comment type="caution">
    <text evidence="14">The sequence shown here is derived from an EMBL/GenBank/DDBJ whole genome shotgun (WGS) entry which is preliminary data.</text>
</comment>
<dbReference type="GO" id="GO:0003677">
    <property type="term" value="F:DNA binding"/>
    <property type="evidence" value="ECO:0007669"/>
    <property type="project" value="UniProtKB-UniRule"/>
</dbReference>
<evidence type="ECO:0000256" key="7">
    <source>
        <dbReference type="ARBA" id="ARBA00022840"/>
    </source>
</evidence>
<evidence type="ECO:0000259" key="13">
    <source>
        <dbReference type="PROSITE" id="PS51199"/>
    </source>
</evidence>
<evidence type="ECO:0000313" key="15">
    <source>
        <dbReference type="Proteomes" id="UP000184334"/>
    </source>
</evidence>
<dbReference type="GO" id="GO:0043139">
    <property type="term" value="F:5'-3' DNA helicase activity"/>
    <property type="evidence" value="ECO:0007669"/>
    <property type="project" value="UniProtKB-EC"/>
</dbReference>
<accession>A0A1M4TSI5</accession>
<keyword evidence="9" id="KW-0413">Isomerase</keyword>
<dbReference type="GO" id="GO:1990077">
    <property type="term" value="C:primosome complex"/>
    <property type="evidence" value="ECO:0007669"/>
    <property type="project" value="UniProtKB-UniRule"/>
</dbReference>
<comment type="similarity">
    <text evidence="1 12">Belongs to the helicase family. DnaB subfamily.</text>
</comment>
<dbReference type="GO" id="GO:0005524">
    <property type="term" value="F:ATP binding"/>
    <property type="evidence" value="ECO:0007669"/>
    <property type="project" value="UniProtKB-UniRule"/>
</dbReference>
<evidence type="ECO:0000256" key="10">
    <source>
        <dbReference type="ARBA" id="ARBA00048954"/>
    </source>
</evidence>
<reference evidence="14" key="1">
    <citation type="submission" date="2016-11" db="EMBL/GenBank/DDBJ databases">
        <authorList>
            <person name="Varghese N."/>
            <person name="Submissions S."/>
        </authorList>
    </citation>
    <scope>NUCLEOTIDE SEQUENCE [LARGE SCALE GENOMIC DNA]</scope>
    <source>
        <strain evidence="14">DSM 16785</strain>
    </source>
</reference>
<dbReference type="SUPFAM" id="SSF48024">
    <property type="entry name" value="N-terminal domain of DnaB helicase"/>
    <property type="match status" value="1"/>
</dbReference>
<keyword evidence="8 12" id="KW-0238">DNA-binding</keyword>
<sequence length="469" mass="54487">MKLQNQNLENLFSTEAEKGIIGAIFLEPEIFDDVIEKITHKDFFHPQHIEIFKTFEVLYDYGMPLDTITVMDQLKKRKIFEKVGGENYIIELASYVPNLISTNHYIKIIKEFSEKRKLLNLSKKIIEMVADNSIEIGKVKDYVEKVIIDTEDVGKILRFDEVLPQILSELNETRNLRKQGKSNIEITTGFKNLDNMLNGLHKGELTIIAARPAMGKTAFVLNMIENQIKKDISVIFFSLEMSKDPLVKRTISSLSGIDSQKIREGKITDKEWERILYYTQNILNKDFYIDDTPNLTPRLLRSHARKAKRKYDIEVLYVDYLQLINSNSKYFNKAVEVGEISRALKLIARELNIAVVALAQLSRAVEQRDNKRPQLADLRDSGAIEQDADNVLFLYRDNYYKMQELAKKKEKAKTEEEKLRYENEISALQNPHEVEILIAKQRNGPVGVKKVMFDPKITKFYEILREEEI</sequence>
<proteinExistence type="inferred from homology"/>
<evidence type="ECO:0000256" key="3">
    <source>
        <dbReference type="ARBA" id="ARBA00022705"/>
    </source>
</evidence>
<keyword evidence="6 12" id="KW-0347">Helicase</keyword>
<dbReference type="InterPro" id="IPR036185">
    <property type="entry name" value="DNA_heli_DnaB-like_N_sf"/>
</dbReference>
<keyword evidence="4 12" id="KW-0547">Nucleotide-binding</keyword>
<keyword evidence="2 12" id="KW-0639">Primosome</keyword>
<dbReference type="PANTHER" id="PTHR30153:SF2">
    <property type="entry name" value="REPLICATIVE DNA HELICASE"/>
    <property type="match status" value="1"/>
</dbReference>
<keyword evidence="7 12" id="KW-0067">ATP-binding</keyword>
<dbReference type="InterPro" id="IPR016136">
    <property type="entry name" value="DNA_helicase_N/primase_C"/>
</dbReference>
<gene>
    <name evidence="14" type="ORF">SAMN02745164_00494</name>
</gene>
<evidence type="ECO:0000256" key="11">
    <source>
        <dbReference type="NCBIfam" id="TIGR00665"/>
    </source>
</evidence>
<dbReference type="EC" id="5.6.2.3" evidence="11 12"/>
<dbReference type="InterPro" id="IPR007693">
    <property type="entry name" value="DNA_helicase_DnaB-like_N"/>
</dbReference>
<dbReference type="Proteomes" id="UP000184334">
    <property type="component" value="Unassembled WGS sequence"/>
</dbReference>
<dbReference type="OrthoDB" id="9773982at2"/>
<protein>
    <recommendedName>
        <fullName evidence="11 12">Replicative DNA helicase</fullName>
        <ecNumber evidence="11 12">5.6.2.3</ecNumber>
    </recommendedName>
</protein>
<dbReference type="InterPro" id="IPR027417">
    <property type="entry name" value="P-loop_NTPase"/>
</dbReference>
<dbReference type="STRING" id="1122195.SAMN02745164_00494"/>
<evidence type="ECO:0000256" key="4">
    <source>
        <dbReference type="ARBA" id="ARBA00022741"/>
    </source>
</evidence>
<dbReference type="Pfam" id="PF00772">
    <property type="entry name" value="DnaB"/>
    <property type="match status" value="1"/>
</dbReference>
<comment type="function">
    <text evidence="12">The main replicative DNA helicase, it participates in initiation and elongation during chromosome replication. Travels ahead of the DNA replisome, separating dsDNA into templates for DNA synthesis. A processive ATP-dependent 5'-3' DNA helicase it has DNA-dependent ATPase activity.</text>
</comment>
<dbReference type="InterPro" id="IPR007694">
    <property type="entry name" value="DNA_helicase_DnaB-like_C"/>
</dbReference>
<evidence type="ECO:0000256" key="9">
    <source>
        <dbReference type="ARBA" id="ARBA00023235"/>
    </source>
</evidence>
<dbReference type="AlphaFoldDB" id="A0A1M4TSI5"/>
<dbReference type="RefSeq" id="WP_072863106.1">
    <property type="nucleotide sequence ID" value="NZ_FQUI01000005.1"/>
</dbReference>